<dbReference type="GO" id="GO:0005737">
    <property type="term" value="C:cytoplasm"/>
    <property type="evidence" value="ECO:0007669"/>
    <property type="project" value="UniProtKB-SubCell"/>
</dbReference>
<dbReference type="InterPro" id="IPR051973">
    <property type="entry name" value="tRNA_Anticodon_Mtase-Reg"/>
</dbReference>
<comment type="similarity">
    <text evidence="6">Belongs to the WD repeat WDR6 family.</text>
</comment>
<protein>
    <submittedName>
        <fullName evidence="9">WD40 repeat-like protein</fullName>
    </submittedName>
</protein>
<dbReference type="PANTHER" id="PTHR14344:SF3">
    <property type="entry name" value="WD REPEAT-CONTAINING PROTEIN 6"/>
    <property type="match status" value="1"/>
</dbReference>
<dbReference type="Pfam" id="PF00400">
    <property type="entry name" value="WD40"/>
    <property type="match status" value="2"/>
</dbReference>
<gene>
    <name evidence="9" type="ORF">K491DRAFT_652701</name>
</gene>
<dbReference type="SMART" id="SM00320">
    <property type="entry name" value="WD40"/>
    <property type="match status" value="8"/>
</dbReference>
<evidence type="ECO:0000313" key="10">
    <source>
        <dbReference type="Proteomes" id="UP000799324"/>
    </source>
</evidence>
<dbReference type="SUPFAM" id="SSF50998">
    <property type="entry name" value="Quinoprotein alcohol dehydrogenase-like"/>
    <property type="match status" value="1"/>
</dbReference>
<keyword evidence="5" id="KW-0677">Repeat</keyword>
<dbReference type="Proteomes" id="UP000799324">
    <property type="component" value="Unassembled WGS sequence"/>
</dbReference>
<dbReference type="PROSITE" id="PS50082">
    <property type="entry name" value="WD_REPEATS_2"/>
    <property type="match status" value="2"/>
</dbReference>
<keyword evidence="10" id="KW-1185">Reference proteome</keyword>
<dbReference type="InterPro" id="IPR011047">
    <property type="entry name" value="Quinoprotein_ADH-like_sf"/>
</dbReference>
<name>A0A6A6TGB9_9PLEO</name>
<dbReference type="PANTHER" id="PTHR14344">
    <property type="entry name" value="WD REPEAT PROTEIN"/>
    <property type="match status" value="1"/>
</dbReference>
<evidence type="ECO:0000256" key="1">
    <source>
        <dbReference type="ARBA" id="ARBA00004496"/>
    </source>
</evidence>
<keyword evidence="3 7" id="KW-0853">WD repeat</keyword>
<feature type="region of interest" description="Disordered" evidence="8">
    <location>
        <begin position="117"/>
        <end position="145"/>
    </location>
</feature>
<comment type="subcellular location">
    <subcellularLocation>
        <location evidence="1">Cytoplasm</location>
    </subcellularLocation>
</comment>
<sequence>MSPTLDHECTRVPVTALAWTNEITFAADGPILRVYHSKDFKPLTSHRIFKDQCIHGISVKSTAQHGKAILAIWGGTFVRFVQVCHTWYSTDDPGDLLFSPVIKVPDWILCLQFDPSNENVSPEPSEECSPSKISEDMSSPEAPEVRSSVSEELDSQYVAAALTAHNELIKLTVDLSGIDASSNHSSTSSSSDTMANHEFPLVVHLERLTSSSRSILYSAHLRWETSDHILVAAGTAFGEIIFWSWKRKTMMHSQRSQVHKVFLGHEGSVFGVHISDYLGESANFLSRRFLASCSDDRTIRIWDVTDLITNNVADDSPDEHSDIRRVRHTGFVNSSIDVDHSPSSSTCAAIGWGHLSRVWTSRFLALGGENGSNSYLCSVGEDATSRLWQLVPNMNEQNLVLRLVHKSIAAFHSGKNIWSTTICYHDRRRLGVITGAADGKIVYHTFPVRLGTSDCPKEIHEYTVQDVSGISSTSPNASLTPQSIASQKSSKAADFFRSYAFVGASTFLLTKNSGRVYLQTLDSTPGAVRRVSSSHLVAELEDLRGYSTSCAQSSLGLAFVAGSNGSIYAFRNGFRDLQKIHTFQRKVSSMFCAKGGPNETCTVRVIVTLMGQQAAHLLCVDSLQEEGSIRFSTIRIPLPELLTGIVVTSMTCTSKTAGELLIVLGFRGGSIGIYASEDRGTKGLKTRTTEASLLRVIEKVHGKETVTSLVWIPTESQPAYGHLVSVGRDGCCAIHLINLDKDAISLVHHLSLPIGTNIEGIYEHNGHLLVYGFSSTKFMVYDTNDEEEIMNIETGGSHRSWAFQPHASREGGGTLIWTRASGMHICSQNGPNHRVIRAGGHGREIKSVAVSQNLDVAMDTQLIATGAEDTDIKIFEYDGLDLTCRRTLQRHTTGIQHLQWSESGEYLFSSGGCEEFYIWRIRRLPGFMGIGVVCESVYMPESEHSDLRIMSFDVRTREGTESGFLIVMVFSDSHMRLYSYDPSGAVKWATLAKGTYFTSCLTQCLFFSSNTILTGGTDGHVVFWPLSPEIHRPHSATPKSPAILHWEQPARIHQNTSKTLDTTVLESGARLVVSGGDDESLAFLLIQPTSETKANHIPSHAPSPVIVNRAHAAAVTACVILSLQGRVYVLSSGNDQWIRLWEVIPNPMHTMNSSHGVQTSNAPASQDPLSVRRLRKIRSNVADMSSMAILSHSESATRVLTCGVGMEVVRIDWT</sequence>
<evidence type="ECO:0000256" key="3">
    <source>
        <dbReference type="ARBA" id="ARBA00022574"/>
    </source>
</evidence>
<dbReference type="SUPFAM" id="SSF50978">
    <property type="entry name" value="WD40 repeat-like"/>
    <property type="match status" value="2"/>
</dbReference>
<dbReference type="InterPro" id="IPR036322">
    <property type="entry name" value="WD40_repeat_dom_sf"/>
</dbReference>
<feature type="repeat" description="WD" evidence="7">
    <location>
        <begin position="888"/>
        <end position="922"/>
    </location>
</feature>
<dbReference type="PROSITE" id="PS00678">
    <property type="entry name" value="WD_REPEATS_1"/>
    <property type="match status" value="1"/>
</dbReference>
<accession>A0A6A6TGB9</accession>
<dbReference type="InterPro" id="IPR001680">
    <property type="entry name" value="WD40_rpt"/>
</dbReference>
<dbReference type="InterPro" id="IPR015943">
    <property type="entry name" value="WD40/YVTN_repeat-like_dom_sf"/>
</dbReference>
<proteinExistence type="inferred from homology"/>
<organism evidence="9 10">
    <name type="scientific">Lophiostoma macrostomum CBS 122681</name>
    <dbReference type="NCBI Taxonomy" id="1314788"/>
    <lineage>
        <taxon>Eukaryota</taxon>
        <taxon>Fungi</taxon>
        <taxon>Dikarya</taxon>
        <taxon>Ascomycota</taxon>
        <taxon>Pezizomycotina</taxon>
        <taxon>Dothideomycetes</taxon>
        <taxon>Pleosporomycetidae</taxon>
        <taxon>Pleosporales</taxon>
        <taxon>Lophiostomataceae</taxon>
        <taxon>Lophiostoma</taxon>
    </lineage>
</organism>
<dbReference type="GO" id="GO:0030488">
    <property type="term" value="P:tRNA methylation"/>
    <property type="evidence" value="ECO:0007669"/>
    <property type="project" value="TreeGrafter"/>
</dbReference>
<dbReference type="InterPro" id="IPR019775">
    <property type="entry name" value="WD40_repeat_CS"/>
</dbReference>
<evidence type="ECO:0000256" key="8">
    <source>
        <dbReference type="SAM" id="MobiDB-lite"/>
    </source>
</evidence>
<dbReference type="OrthoDB" id="5594999at2759"/>
<evidence type="ECO:0000256" key="4">
    <source>
        <dbReference type="ARBA" id="ARBA00022694"/>
    </source>
</evidence>
<dbReference type="EMBL" id="MU004314">
    <property type="protein sequence ID" value="KAF2658476.1"/>
    <property type="molecule type" value="Genomic_DNA"/>
</dbReference>
<keyword evidence="2" id="KW-0963">Cytoplasm</keyword>
<feature type="compositionally biased region" description="Low complexity" evidence="8">
    <location>
        <begin position="117"/>
        <end position="132"/>
    </location>
</feature>
<reference evidence="9" key="1">
    <citation type="journal article" date="2020" name="Stud. Mycol.">
        <title>101 Dothideomycetes genomes: a test case for predicting lifestyles and emergence of pathogens.</title>
        <authorList>
            <person name="Haridas S."/>
            <person name="Albert R."/>
            <person name="Binder M."/>
            <person name="Bloem J."/>
            <person name="Labutti K."/>
            <person name="Salamov A."/>
            <person name="Andreopoulos B."/>
            <person name="Baker S."/>
            <person name="Barry K."/>
            <person name="Bills G."/>
            <person name="Bluhm B."/>
            <person name="Cannon C."/>
            <person name="Castanera R."/>
            <person name="Culley D."/>
            <person name="Daum C."/>
            <person name="Ezra D."/>
            <person name="Gonzalez J."/>
            <person name="Henrissat B."/>
            <person name="Kuo A."/>
            <person name="Liang C."/>
            <person name="Lipzen A."/>
            <person name="Lutzoni F."/>
            <person name="Magnuson J."/>
            <person name="Mondo S."/>
            <person name="Nolan M."/>
            <person name="Ohm R."/>
            <person name="Pangilinan J."/>
            <person name="Park H.-J."/>
            <person name="Ramirez L."/>
            <person name="Alfaro M."/>
            <person name="Sun H."/>
            <person name="Tritt A."/>
            <person name="Yoshinaga Y."/>
            <person name="Zwiers L.-H."/>
            <person name="Turgeon B."/>
            <person name="Goodwin S."/>
            <person name="Spatafora J."/>
            <person name="Crous P."/>
            <person name="Grigoriev I."/>
        </authorList>
    </citation>
    <scope>NUCLEOTIDE SEQUENCE</scope>
    <source>
        <strain evidence="9">CBS 122681</strain>
    </source>
</reference>
<evidence type="ECO:0000256" key="2">
    <source>
        <dbReference type="ARBA" id="ARBA00022490"/>
    </source>
</evidence>
<keyword evidence="4" id="KW-0819">tRNA processing</keyword>
<dbReference type="AlphaFoldDB" id="A0A6A6TGB9"/>
<evidence type="ECO:0000256" key="6">
    <source>
        <dbReference type="ARBA" id="ARBA00038255"/>
    </source>
</evidence>
<evidence type="ECO:0000256" key="5">
    <source>
        <dbReference type="ARBA" id="ARBA00022737"/>
    </source>
</evidence>
<evidence type="ECO:0000256" key="7">
    <source>
        <dbReference type="PROSITE-ProRule" id="PRU00221"/>
    </source>
</evidence>
<dbReference type="Gene3D" id="2.130.10.10">
    <property type="entry name" value="YVTN repeat-like/Quinoprotein amine dehydrogenase"/>
    <property type="match status" value="4"/>
</dbReference>
<evidence type="ECO:0000313" key="9">
    <source>
        <dbReference type="EMBL" id="KAF2658476.1"/>
    </source>
</evidence>
<feature type="repeat" description="WD" evidence="7">
    <location>
        <begin position="288"/>
        <end position="304"/>
    </location>
</feature>